<accession>A0ABY6IK41</accession>
<protein>
    <submittedName>
        <fullName evidence="3">Cell wall hydrolase</fullName>
    </submittedName>
</protein>
<dbReference type="Pfam" id="PF07486">
    <property type="entry name" value="Hydrolase_2"/>
    <property type="match status" value="1"/>
</dbReference>
<sequence length="577" mass="60699">MALTNEQKRILAQTLLGEAGGEGLEGMIAVAHSINNRARSGRYPSDPVSVALQPQQYSAWNNGEGGNNPGRFGPGAAGYEQAMQAVEAVFEQGVPDPTGGATHYWSPRGMPGGRDPYWAGSEQGPAGRLQIGNHVFLPQQAPQSALAAANALAGAPPVPPERPTASAYAPTSTPAPPVMPPLPMQDPRTSGVNSMVDYIPPSMLPRLNDADINQRAIDTFGPDPQATSPTQPFWNEWKNWMEQSSPSTPSARGGRNVPDLPNIPGTPAQRGSVRPTPQMPYSDEVLGSLNNRLTSGVMDPASDMTPFNAIFDQYQPQETASVAPPMPRSDPRRLQGYPPVPFPWPDDLPTPSVAGVPSITPVPSSTVTIADLPPLPGGTQVASAPVPPMRPAGLSTPPTAPVQVADLPQAPVPPQRPPMATYAGQTTGGNPVETAGQFLGDFQNNGGLLGMGLNAMLGRGLFPGDEGVIPQFKQGVADRTAELNGDFLGGFFSRRAGPAPTFSTSRPEGRSVSATRVGPSGSTQGYLTESQKPRMGSGNYNASVRDANMDALRGVEGRTMREKIENYQRSGGTLYKA</sequence>
<keyword evidence="4" id="KW-1185">Reference proteome</keyword>
<name>A0ABY6IK41_9HYPH</name>
<proteinExistence type="predicted"/>
<dbReference type="InterPro" id="IPR042047">
    <property type="entry name" value="SleB_dom1"/>
</dbReference>
<dbReference type="InterPro" id="IPR011105">
    <property type="entry name" value="Cell_wall_hydrolase_SleB"/>
</dbReference>
<evidence type="ECO:0000313" key="4">
    <source>
        <dbReference type="Proteomes" id="UP001163882"/>
    </source>
</evidence>
<dbReference type="GO" id="GO:0016787">
    <property type="term" value="F:hydrolase activity"/>
    <property type="evidence" value="ECO:0007669"/>
    <property type="project" value="UniProtKB-KW"/>
</dbReference>
<organism evidence="3 4">
    <name type="scientific">Pelagibacterium flavum</name>
    <dbReference type="NCBI Taxonomy" id="2984530"/>
    <lineage>
        <taxon>Bacteria</taxon>
        <taxon>Pseudomonadati</taxon>
        <taxon>Pseudomonadota</taxon>
        <taxon>Alphaproteobacteria</taxon>
        <taxon>Hyphomicrobiales</taxon>
        <taxon>Devosiaceae</taxon>
        <taxon>Pelagibacterium</taxon>
    </lineage>
</organism>
<feature type="region of interest" description="Disordered" evidence="1">
    <location>
        <begin position="241"/>
        <end position="278"/>
    </location>
</feature>
<gene>
    <name evidence="3" type="ORF">OF122_12920</name>
</gene>
<feature type="compositionally biased region" description="Pro residues" evidence="1">
    <location>
        <begin position="173"/>
        <end position="182"/>
    </location>
</feature>
<evidence type="ECO:0000259" key="2">
    <source>
        <dbReference type="Pfam" id="PF07486"/>
    </source>
</evidence>
<dbReference type="Gene3D" id="1.10.10.2520">
    <property type="entry name" value="Cell wall hydrolase SleB, domain 1"/>
    <property type="match status" value="1"/>
</dbReference>
<dbReference type="RefSeq" id="WP_264224624.1">
    <property type="nucleotide sequence ID" value="NZ_CP107716.1"/>
</dbReference>
<feature type="region of interest" description="Disordered" evidence="1">
    <location>
        <begin position="152"/>
        <end position="182"/>
    </location>
</feature>
<feature type="compositionally biased region" description="Polar residues" evidence="1">
    <location>
        <begin position="520"/>
        <end position="530"/>
    </location>
</feature>
<dbReference type="Proteomes" id="UP001163882">
    <property type="component" value="Chromosome"/>
</dbReference>
<keyword evidence="3" id="KW-0378">Hydrolase</keyword>
<feature type="domain" description="Cell wall hydrolase SleB" evidence="2">
    <location>
        <begin position="21"/>
        <end position="136"/>
    </location>
</feature>
<evidence type="ECO:0000256" key="1">
    <source>
        <dbReference type="SAM" id="MobiDB-lite"/>
    </source>
</evidence>
<reference evidence="3" key="1">
    <citation type="submission" date="2022-10" db="EMBL/GenBank/DDBJ databases">
        <title>YIM 151497 complete genome.</title>
        <authorList>
            <person name="Chen X."/>
        </authorList>
    </citation>
    <scope>NUCLEOTIDE SEQUENCE</scope>
    <source>
        <strain evidence="3">YIM 151497</strain>
    </source>
</reference>
<feature type="compositionally biased region" description="Polar residues" evidence="1">
    <location>
        <begin position="241"/>
        <end position="250"/>
    </location>
</feature>
<evidence type="ECO:0000313" key="3">
    <source>
        <dbReference type="EMBL" id="UYQ70960.1"/>
    </source>
</evidence>
<feature type="compositionally biased region" description="Low complexity" evidence="1">
    <location>
        <begin position="163"/>
        <end position="172"/>
    </location>
</feature>
<dbReference type="EMBL" id="CP107716">
    <property type="protein sequence ID" value="UYQ70960.1"/>
    <property type="molecule type" value="Genomic_DNA"/>
</dbReference>
<feature type="region of interest" description="Disordered" evidence="1">
    <location>
        <begin position="495"/>
        <end position="542"/>
    </location>
</feature>